<dbReference type="PANTHER" id="PTHR46638:SF1">
    <property type="entry name" value="CORRINOID ADENOSYLTRANSFERASE"/>
    <property type="match status" value="1"/>
</dbReference>
<accession>A0ABX0SIT0</accession>
<dbReference type="RefSeq" id="WP_167170457.1">
    <property type="nucleotide sequence ID" value="NZ_BAAAOO010000004.1"/>
</dbReference>
<evidence type="ECO:0000313" key="1">
    <source>
        <dbReference type="EMBL" id="NIH58309.1"/>
    </source>
</evidence>
<dbReference type="SUPFAM" id="SSF52540">
    <property type="entry name" value="P-loop containing nucleoside triphosphate hydrolases"/>
    <property type="match status" value="1"/>
</dbReference>
<dbReference type="EC" id="2.5.1.17" evidence="1"/>
<proteinExistence type="predicted"/>
<dbReference type="NCBIfam" id="NF004637">
    <property type="entry name" value="PRK05986.1"/>
    <property type="match status" value="1"/>
</dbReference>
<dbReference type="Pfam" id="PF02572">
    <property type="entry name" value="CobA_CobO_BtuR"/>
    <property type="match status" value="1"/>
</dbReference>
<dbReference type="NCBIfam" id="TIGR00708">
    <property type="entry name" value="cobA"/>
    <property type="match status" value="1"/>
</dbReference>
<dbReference type="InterPro" id="IPR003724">
    <property type="entry name" value="CblAdoTrfase_CobA"/>
</dbReference>
<organism evidence="1 2">
    <name type="scientific">Brooklawnia cerclae</name>
    <dbReference type="NCBI Taxonomy" id="349934"/>
    <lineage>
        <taxon>Bacteria</taxon>
        <taxon>Bacillati</taxon>
        <taxon>Actinomycetota</taxon>
        <taxon>Actinomycetes</taxon>
        <taxon>Propionibacteriales</taxon>
        <taxon>Propionibacteriaceae</taxon>
        <taxon>Brooklawnia</taxon>
    </lineage>
</organism>
<evidence type="ECO:0000313" key="2">
    <source>
        <dbReference type="Proteomes" id="UP000749311"/>
    </source>
</evidence>
<dbReference type="PIRSF" id="PIRSF015617">
    <property type="entry name" value="Adensltrnsf_CobA"/>
    <property type="match status" value="1"/>
</dbReference>
<name>A0ABX0SIT0_9ACTN</name>
<keyword evidence="1" id="KW-0808">Transferase</keyword>
<dbReference type="EMBL" id="JAAMOZ010000003">
    <property type="protein sequence ID" value="NIH58309.1"/>
    <property type="molecule type" value="Genomic_DNA"/>
</dbReference>
<dbReference type="GO" id="GO:0008817">
    <property type="term" value="F:corrinoid adenosyltransferase activity"/>
    <property type="evidence" value="ECO:0007669"/>
    <property type="project" value="UniProtKB-EC"/>
</dbReference>
<keyword evidence="2" id="KW-1185">Reference proteome</keyword>
<dbReference type="InterPro" id="IPR027417">
    <property type="entry name" value="P-loop_NTPase"/>
</dbReference>
<comment type="caution">
    <text evidence="1">The sequence shown here is derived from an EMBL/GenBank/DDBJ whole genome shotgun (WGS) entry which is preliminary data.</text>
</comment>
<protein>
    <submittedName>
        <fullName evidence="1">Cob(I)alamin adenosyltransferase</fullName>
        <ecNumber evidence="1">2.5.1.17</ecNumber>
    </submittedName>
</protein>
<dbReference type="PANTHER" id="PTHR46638">
    <property type="entry name" value="CORRINOID ADENOSYLTRANSFERASE"/>
    <property type="match status" value="1"/>
</dbReference>
<reference evidence="1 2" key="1">
    <citation type="submission" date="2020-02" db="EMBL/GenBank/DDBJ databases">
        <title>Sequencing the genomes of 1000 actinobacteria strains.</title>
        <authorList>
            <person name="Klenk H.-P."/>
        </authorList>
    </citation>
    <scope>NUCLEOTIDE SEQUENCE [LARGE SCALE GENOMIC DNA]</scope>
    <source>
        <strain evidence="1 2">DSM 19609</strain>
    </source>
</reference>
<dbReference type="Gene3D" id="3.40.50.300">
    <property type="entry name" value="P-loop containing nucleotide triphosphate hydrolases"/>
    <property type="match status" value="1"/>
</dbReference>
<sequence length="198" mass="21491">MVESSDDELTTLQRRRRPVVIVNTGDGKGKTTAACGLALRAWAQGWSVGVYQFVKSGKWHAGERAALEALGRLHEQTGEGGPVVWESLGTGRTGLRSQADADPEGLARAGWARVRELLAVQAHDLYVLDEFNHVLRRGWVDPSEVVDVLAARPGTQHVVITGRGAPPELVDAADIVTEMVKVRHVFDTGQRGQAGIEW</sequence>
<dbReference type="Proteomes" id="UP000749311">
    <property type="component" value="Unassembled WGS sequence"/>
</dbReference>
<gene>
    <name evidence="1" type="ORF">FB473_003004</name>
</gene>